<dbReference type="PROSITE" id="PS50088">
    <property type="entry name" value="ANK_REPEAT"/>
    <property type="match status" value="4"/>
</dbReference>
<dbReference type="PANTHER" id="PTHR24198">
    <property type="entry name" value="ANKYRIN REPEAT AND PROTEIN KINASE DOMAIN-CONTAINING PROTEIN"/>
    <property type="match status" value="1"/>
</dbReference>
<dbReference type="InterPro" id="IPR002110">
    <property type="entry name" value="Ankyrin_rpt"/>
</dbReference>
<dbReference type="Proteomes" id="UP000785200">
    <property type="component" value="Unassembled WGS sequence"/>
</dbReference>
<name>A0A9P6VIT4_9HELO</name>
<protein>
    <submittedName>
        <fullName evidence="6">PKC-regulated kinase</fullName>
    </submittedName>
</protein>
<dbReference type="PRINTS" id="PR01415">
    <property type="entry name" value="ANKYRIN"/>
</dbReference>
<dbReference type="SUPFAM" id="SSF48403">
    <property type="entry name" value="Ankyrin repeat"/>
    <property type="match status" value="1"/>
</dbReference>
<proteinExistence type="predicted"/>
<keyword evidence="1" id="KW-0677">Repeat</keyword>
<dbReference type="Pfam" id="PF13637">
    <property type="entry name" value="Ank_4"/>
    <property type="match status" value="1"/>
</dbReference>
<organism evidence="6 7">
    <name type="scientific">Hyphodiscus hymeniophilus</name>
    <dbReference type="NCBI Taxonomy" id="353542"/>
    <lineage>
        <taxon>Eukaryota</taxon>
        <taxon>Fungi</taxon>
        <taxon>Dikarya</taxon>
        <taxon>Ascomycota</taxon>
        <taxon>Pezizomycotina</taxon>
        <taxon>Leotiomycetes</taxon>
        <taxon>Helotiales</taxon>
        <taxon>Hyphodiscaceae</taxon>
        <taxon>Hyphodiscus</taxon>
    </lineage>
</organism>
<dbReference type="InterPro" id="IPR004827">
    <property type="entry name" value="bZIP"/>
</dbReference>
<dbReference type="InterPro" id="IPR036770">
    <property type="entry name" value="Ankyrin_rpt-contain_sf"/>
</dbReference>
<dbReference type="GO" id="GO:0016301">
    <property type="term" value="F:kinase activity"/>
    <property type="evidence" value="ECO:0007669"/>
    <property type="project" value="UniProtKB-KW"/>
</dbReference>
<evidence type="ECO:0000313" key="6">
    <source>
        <dbReference type="EMBL" id="KAG0648758.1"/>
    </source>
</evidence>
<keyword evidence="2 3" id="KW-0040">ANK repeat</keyword>
<sequence length="448" mass="48838">MVVFVSSKSSDKTFSNTSDDDKEERHFSDDDENWTKLQDIASRRRIQNRISQRKRRRRLRENSMSQSNGSTASSSPRSRSNSTPKPRPDIVRSKTDGFPERPHIQLQSRARSISQISDFSLDGDNTPTQRTTMPLLPSASEAQNSQQPPLSANWDQQFFDSAFMSEISGFEGGAVDFLYNAGTVGMFANPAYPSSDYSPAMSYTSESSIDGMDNIHIDPKLTNDYDDLFNTNIPFNGGNELCMTPPPQFDFTASPLPSKSYTFPTVARNGYPTPPSSLHSHNNSLQSTPESLPSSTFTDTSGNTALHLAAEKGHMGIVQLLLDTGIDINAANKDSQTCLHIAVSQDHVTMAGLLMEKGALADAKNGLGQNALHIAVEKGNTALVALVLDYATDVDARDCLGQTAFHRAVAMGWEEIVRLMLLRGVNSQAKVGNSANAGQQMAGQQMMG</sequence>
<evidence type="ECO:0000259" key="5">
    <source>
        <dbReference type="PROSITE" id="PS00036"/>
    </source>
</evidence>
<feature type="repeat" description="ANK" evidence="3">
    <location>
        <begin position="400"/>
        <end position="432"/>
    </location>
</feature>
<dbReference type="SMART" id="SM00248">
    <property type="entry name" value="ANK"/>
    <property type="match status" value="4"/>
</dbReference>
<feature type="compositionally biased region" description="Basic and acidic residues" evidence="4">
    <location>
        <begin position="86"/>
        <end position="103"/>
    </location>
</feature>
<accession>A0A9P6VIT4</accession>
<feature type="region of interest" description="Disordered" evidence="4">
    <location>
        <begin position="1"/>
        <end position="111"/>
    </location>
</feature>
<dbReference type="PANTHER" id="PTHR24198:SF165">
    <property type="entry name" value="ANKYRIN REPEAT-CONTAINING PROTEIN-RELATED"/>
    <property type="match status" value="1"/>
</dbReference>
<feature type="compositionally biased region" description="Low complexity" evidence="4">
    <location>
        <begin position="67"/>
        <end position="84"/>
    </location>
</feature>
<feature type="compositionally biased region" description="Basic residues" evidence="4">
    <location>
        <begin position="43"/>
        <end position="59"/>
    </location>
</feature>
<feature type="compositionally biased region" description="Polar residues" evidence="4">
    <location>
        <begin position="1"/>
        <end position="17"/>
    </location>
</feature>
<evidence type="ECO:0000256" key="3">
    <source>
        <dbReference type="PROSITE-ProRule" id="PRU00023"/>
    </source>
</evidence>
<feature type="repeat" description="ANK" evidence="3">
    <location>
        <begin position="301"/>
        <end position="333"/>
    </location>
</feature>
<feature type="compositionally biased region" description="Polar residues" evidence="4">
    <location>
        <begin position="286"/>
        <end position="299"/>
    </location>
</feature>
<keyword evidence="6" id="KW-0808">Transferase</keyword>
<feature type="compositionally biased region" description="Low complexity" evidence="4">
    <location>
        <begin position="276"/>
        <end position="285"/>
    </location>
</feature>
<comment type="caution">
    <text evidence="6">The sequence shown here is derived from an EMBL/GenBank/DDBJ whole genome shotgun (WGS) entry which is preliminary data.</text>
</comment>
<dbReference type="PROSITE" id="PS50297">
    <property type="entry name" value="ANK_REP_REGION"/>
    <property type="match status" value="4"/>
</dbReference>
<feature type="repeat" description="ANK" evidence="3">
    <location>
        <begin position="334"/>
        <end position="366"/>
    </location>
</feature>
<dbReference type="OrthoDB" id="341259at2759"/>
<feature type="domain" description="BZIP" evidence="5">
    <location>
        <begin position="43"/>
        <end position="58"/>
    </location>
</feature>
<dbReference type="PROSITE" id="PS00036">
    <property type="entry name" value="BZIP_BASIC"/>
    <property type="match status" value="1"/>
</dbReference>
<evidence type="ECO:0000256" key="2">
    <source>
        <dbReference type="ARBA" id="ARBA00023043"/>
    </source>
</evidence>
<evidence type="ECO:0000256" key="1">
    <source>
        <dbReference type="ARBA" id="ARBA00022737"/>
    </source>
</evidence>
<dbReference type="AlphaFoldDB" id="A0A9P6VIT4"/>
<feature type="repeat" description="ANK" evidence="3">
    <location>
        <begin position="367"/>
        <end position="399"/>
    </location>
</feature>
<evidence type="ECO:0000256" key="4">
    <source>
        <dbReference type="SAM" id="MobiDB-lite"/>
    </source>
</evidence>
<dbReference type="GO" id="GO:0003700">
    <property type="term" value="F:DNA-binding transcription factor activity"/>
    <property type="evidence" value="ECO:0007669"/>
    <property type="project" value="InterPro"/>
</dbReference>
<reference evidence="6" key="1">
    <citation type="submission" date="2019-07" db="EMBL/GenBank/DDBJ databases">
        <title>Hyphodiscus hymeniophilus genome sequencing and assembly.</title>
        <authorList>
            <person name="Kramer G."/>
            <person name="Nodwell J."/>
        </authorList>
    </citation>
    <scope>NUCLEOTIDE SEQUENCE</scope>
    <source>
        <strain evidence="6">ATCC 34498</strain>
    </source>
</reference>
<dbReference type="Pfam" id="PF12796">
    <property type="entry name" value="Ank_2"/>
    <property type="match status" value="1"/>
</dbReference>
<keyword evidence="6" id="KW-0418">Kinase</keyword>
<dbReference type="Gene3D" id="1.25.40.20">
    <property type="entry name" value="Ankyrin repeat-containing domain"/>
    <property type="match status" value="2"/>
</dbReference>
<evidence type="ECO:0000313" key="7">
    <source>
        <dbReference type="Proteomes" id="UP000785200"/>
    </source>
</evidence>
<gene>
    <name evidence="6" type="ORF">D0Z07_5012</name>
</gene>
<keyword evidence="7" id="KW-1185">Reference proteome</keyword>
<feature type="region of interest" description="Disordered" evidence="4">
    <location>
        <begin position="269"/>
        <end position="299"/>
    </location>
</feature>
<dbReference type="EMBL" id="VNKQ01000009">
    <property type="protein sequence ID" value="KAG0648758.1"/>
    <property type="molecule type" value="Genomic_DNA"/>
</dbReference>